<feature type="region of interest" description="Disordered" evidence="1">
    <location>
        <begin position="198"/>
        <end position="221"/>
    </location>
</feature>
<evidence type="ECO:0000313" key="3">
    <source>
        <dbReference type="Proteomes" id="UP001233271"/>
    </source>
</evidence>
<dbReference type="GeneID" id="85492788"/>
<evidence type="ECO:0000313" key="2">
    <source>
        <dbReference type="EMBL" id="BEI88917.1"/>
    </source>
</evidence>
<keyword evidence="3" id="KW-1185">Reference proteome</keyword>
<accession>A0AA48I3Y6</accession>
<dbReference type="EMBL" id="AP028213">
    <property type="protein sequence ID" value="BEI88917.1"/>
    <property type="molecule type" value="Genomic_DNA"/>
</dbReference>
<feature type="compositionally biased region" description="Polar residues" evidence="1">
    <location>
        <begin position="204"/>
        <end position="217"/>
    </location>
</feature>
<gene>
    <name evidence="2" type="ORF">CcaverHIS019_0202790</name>
</gene>
<dbReference type="Proteomes" id="UP001233271">
    <property type="component" value="Chromosome 2"/>
</dbReference>
<reference evidence="2" key="1">
    <citation type="journal article" date="2023" name="BMC Genomics">
        <title>Chromosome-level genome assemblies of Cutaneotrichosporon spp. (Trichosporonales, Basidiomycota) reveal imbalanced evolution between nucleotide sequences and chromosome synteny.</title>
        <authorList>
            <person name="Kobayashi Y."/>
            <person name="Kayamori A."/>
            <person name="Aoki K."/>
            <person name="Shiwa Y."/>
            <person name="Matsutani M."/>
            <person name="Fujita N."/>
            <person name="Sugita T."/>
            <person name="Iwasaki W."/>
            <person name="Tanaka N."/>
            <person name="Takashima M."/>
        </authorList>
    </citation>
    <scope>NUCLEOTIDE SEQUENCE</scope>
    <source>
        <strain evidence="2">HIS019</strain>
    </source>
</reference>
<protein>
    <submittedName>
        <fullName evidence="2">Uncharacterized protein</fullName>
    </submittedName>
</protein>
<sequence length="271" mass="31170">MVTVMVTARPRPRRHPTCAVLAFLHADIRHSDDNDYEPSAVHKMRSKRDSAKYMREKEYIHDRTLLEVVDTQRCVRCERNGWRCFIEVDLESPRRVCRPCGKNKCSFGNSATRPATKTPRWTDENKPKAHRFEPYSHSHVQPRARVTETLPGVAALTSWARPLTPPVRPLTPPTEASPSREGSLELLAEAAHHANRELTPFPTQPTNSSYGLSTSSDPYREPAFPFTERDLRDEGHYLDLTMQYARYVPVANRFDTVANLFQWVSTLRSHY</sequence>
<dbReference type="KEGG" id="ccac:CcaHIS019_0202790"/>
<proteinExistence type="predicted"/>
<dbReference type="RefSeq" id="XP_060454183.1">
    <property type="nucleotide sequence ID" value="XM_060597273.1"/>
</dbReference>
<evidence type="ECO:0000256" key="1">
    <source>
        <dbReference type="SAM" id="MobiDB-lite"/>
    </source>
</evidence>
<organism evidence="2 3">
    <name type="scientific">Cutaneotrichosporon cavernicola</name>
    <dbReference type="NCBI Taxonomy" id="279322"/>
    <lineage>
        <taxon>Eukaryota</taxon>
        <taxon>Fungi</taxon>
        <taxon>Dikarya</taxon>
        <taxon>Basidiomycota</taxon>
        <taxon>Agaricomycotina</taxon>
        <taxon>Tremellomycetes</taxon>
        <taxon>Trichosporonales</taxon>
        <taxon>Trichosporonaceae</taxon>
        <taxon>Cutaneotrichosporon</taxon>
    </lineage>
</organism>
<name>A0AA48I3Y6_9TREE</name>
<feature type="region of interest" description="Disordered" evidence="1">
    <location>
        <begin position="111"/>
        <end position="130"/>
    </location>
</feature>
<feature type="compositionally biased region" description="Basic and acidic residues" evidence="1">
    <location>
        <begin position="120"/>
        <end position="130"/>
    </location>
</feature>
<dbReference type="AlphaFoldDB" id="A0AA48I3Y6"/>